<gene>
    <name evidence="1" type="ORF">HNQ62_001956</name>
</gene>
<dbReference type="InterPro" id="IPR036866">
    <property type="entry name" value="RibonucZ/Hydroxyglut_hydro"/>
</dbReference>
<keyword evidence="1" id="KW-0378">Hydrolase</keyword>
<dbReference type="GO" id="GO:0016787">
    <property type="term" value="F:hydrolase activity"/>
    <property type="evidence" value="ECO:0007669"/>
    <property type="project" value="UniProtKB-KW"/>
</dbReference>
<dbReference type="SUPFAM" id="SSF56281">
    <property type="entry name" value="Metallo-hydrolase/oxidoreductase"/>
    <property type="match status" value="1"/>
</dbReference>
<dbReference type="Proteomes" id="UP000582213">
    <property type="component" value="Unassembled WGS sequence"/>
</dbReference>
<organism evidence="1 2">
    <name type="scientific">Sulfurisphaera ohwakuensis</name>
    <dbReference type="NCBI Taxonomy" id="69656"/>
    <lineage>
        <taxon>Archaea</taxon>
        <taxon>Thermoproteota</taxon>
        <taxon>Thermoprotei</taxon>
        <taxon>Sulfolobales</taxon>
        <taxon>Sulfolobaceae</taxon>
        <taxon>Sulfurisphaera</taxon>
    </lineage>
</organism>
<evidence type="ECO:0000313" key="2">
    <source>
        <dbReference type="Proteomes" id="UP000582213"/>
    </source>
</evidence>
<protein>
    <submittedName>
        <fullName evidence="1">Glyoxylase-like metal-dependent hydrolase (Beta-lactamase superfamily II)</fullName>
    </submittedName>
</protein>
<dbReference type="Gene3D" id="3.60.15.10">
    <property type="entry name" value="Ribonuclease Z/Hydroxyacylglutathione hydrolase-like"/>
    <property type="match status" value="1"/>
</dbReference>
<reference evidence="1 2" key="1">
    <citation type="submission" date="2020-08" db="EMBL/GenBank/DDBJ databases">
        <title>Genomic Encyclopedia of Type Strains, Phase IV (KMG-IV): sequencing the most valuable type-strain genomes for metagenomic binning, comparative biology and taxonomic classification.</title>
        <authorList>
            <person name="Goeker M."/>
        </authorList>
    </citation>
    <scope>NUCLEOTIDE SEQUENCE [LARGE SCALE GENOMIC DNA]</scope>
    <source>
        <strain evidence="1 2">DSM 12421</strain>
    </source>
</reference>
<evidence type="ECO:0000313" key="1">
    <source>
        <dbReference type="EMBL" id="MBB5254183.1"/>
    </source>
</evidence>
<accession>A0A7J9RTB0</accession>
<dbReference type="AlphaFoldDB" id="A0A7J9RTB0"/>
<dbReference type="PANTHER" id="PTHR23131">
    <property type="entry name" value="ENDORIBONUCLEASE LACTB2"/>
    <property type="match status" value="1"/>
</dbReference>
<name>A0A7J9RTB0_SULOH</name>
<dbReference type="PANTHER" id="PTHR23131:SF0">
    <property type="entry name" value="ENDORIBONUCLEASE LACTB2"/>
    <property type="match status" value="1"/>
</dbReference>
<dbReference type="EMBL" id="JACHFY010000011">
    <property type="protein sequence ID" value="MBB5254183.1"/>
    <property type="molecule type" value="Genomic_DNA"/>
</dbReference>
<comment type="caution">
    <text evidence="1">The sequence shown here is derived from an EMBL/GenBank/DDBJ whole genome shotgun (WGS) entry which is preliminary data.</text>
</comment>
<dbReference type="InterPro" id="IPR050662">
    <property type="entry name" value="Sec-metab_biosynth-thioest"/>
</dbReference>
<sequence length="79" mass="9075">MKVLYTPGHTDDSISLYLEPINSVIVGDMLQGRGNYLTYTQIYENIEEMIKSVQKVLDLKLNFIYVSHGKSMNSNYVKI</sequence>
<proteinExistence type="predicted"/>